<dbReference type="Gene3D" id="3.40.50.1820">
    <property type="entry name" value="alpha/beta hydrolase"/>
    <property type="match status" value="1"/>
</dbReference>
<keyword evidence="2" id="KW-1185">Reference proteome</keyword>
<proteinExistence type="predicted"/>
<name>A0A8H3FVH5_9LECA</name>
<dbReference type="PANTHER" id="PTHR31591">
    <property type="entry name" value="UPF0613 PROTEIN PB24D3.06C"/>
    <property type="match status" value="1"/>
</dbReference>
<comment type="caution">
    <text evidence="1">The sequence shown here is derived from an EMBL/GenBank/DDBJ whole genome shotgun (WGS) entry which is preliminary data.</text>
</comment>
<dbReference type="InterPro" id="IPR013744">
    <property type="entry name" value="SidJ"/>
</dbReference>
<dbReference type="PANTHER" id="PTHR31591:SF1">
    <property type="entry name" value="UPF0613 PROTEIN PB24D3.06C"/>
    <property type="match status" value="1"/>
</dbReference>
<organism evidence="1 2">
    <name type="scientific">Alectoria fallacina</name>
    <dbReference type="NCBI Taxonomy" id="1903189"/>
    <lineage>
        <taxon>Eukaryota</taxon>
        <taxon>Fungi</taxon>
        <taxon>Dikarya</taxon>
        <taxon>Ascomycota</taxon>
        <taxon>Pezizomycotina</taxon>
        <taxon>Lecanoromycetes</taxon>
        <taxon>OSLEUM clade</taxon>
        <taxon>Lecanoromycetidae</taxon>
        <taxon>Lecanorales</taxon>
        <taxon>Lecanorineae</taxon>
        <taxon>Parmeliaceae</taxon>
        <taxon>Alectoria</taxon>
    </lineage>
</organism>
<dbReference type="AlphaFoldDB" id="A0A8H3FVH5"/>
<dbReference type="EMBL" id="CAJPDR010000313">
    <property type="protein sequence ID" value="CAF9931827.1"/>
    <property type="molecule type" value="Genomic_DNA"/>
</dbReference>
<protein>
    <submittedName>
        <fullName evidence="1">Uncharacterized protein</fullName>
    </submittedName>
</protein>
<dbReference type="Proteomes" id="UP000664203">
    <property type="component" value="Unassembled WGS sequence"/>
</dbReference>
<sequence>MSSTNTHPGVLHRISPPLVAFEHGRSPKSQAFNTVIFLGGLCDGLLTVPYVPHIVSALPSSWALVEPILSSSYRQFGIASLGEDVAQIAQLVEYFRTLRPEGKVVLLGHSTGSQQVMHYSIHPSPRPDIDGAIFQASVSDREALATFLSSDDYQSTCAIAQSYISEGRGEDILPFKVTISSFQTAPCSARRWMSLASPGPDHEGEDDYFSSDFDDERLKKTFGELGKTGKRISFLYSGSDQYVPSTIDKSKLVEKWHEHVRRGGAIDEDSGIVRGATHTLKEGGQPLESLVGRIIGFLERLKKVDN</sequence>
<accession>A0A8H3FVH5</accession>
<dbReference type="SUPFAM" id="SSF53474">
    <property type="entry name" value="alpha/beta-Hydrolases"/>
    <property type="match status" value="1"/>
</dbReference>
<dbReference type="InterPro" id="IPR029058">
    <property type="entry name" value="AB_hydrolase_fold"/>
</dbReference>
<evidence type="ECO:0000313" key="2">
    <source>
        <dbReference type="Proteomes" id="UP000664203"/>
    </source>
</evidence>
<reference evidence="1" key="1">
    <citation type="submission" date="2021-03" db="EMBL/GenBank/DDBJ databases">
        <authorList>
            <person name="Tagirdzhanova G."/>
        </authorList>
    </citation>
    <scope>NUCLEOTIDE SEQUENCE</scope>
</reference>
<dbReference type="Pfam" id="PF08538">
    <property type="entry name" value="DUF1749"/>
    <property type="match status" value="1"/>
</dbReference>
<gene>
    <name evidence="1" type="ORF">ALECFALPRED_005100</name>
</gene>
<evidence type="ECO:0000313" key="1">
    <source>
        <dbReference type="EMBL" id="CAF9931827.1"/>
    </source>
</evidence>
<dbReference type="OrthoDB" id="10034502at2759"/>